<dbReference type="GO" id="GO:0003697">
    <property type="term" value="F:single-stranded DNA binding"/>
    <property type="evidence" value="ECO:0007669"/>
    <property type="project" value="InterPro"/>
</dbReference>
<name>A0A9E2KD09_9FIRM</name>
<evidence type="ECO:0000256" key="2">
    <source>
        <dbReference type="PROSITE-ProRule" id="PRU00252"/>
    </source>
</evidence>
<protein>
    <submittedName>
        <fullName evidence="4">Single-stranded DNA-binding protein</fullName>
    </submittedName>
</protein>
<organism evidence="4 5">
    <name type="scientific">Candidatus Cellulosilyticum pullistercoris</name>
    <dbReference type="NCBI Taxonomy" id="2838521"/>
    <lineage>
        <taxon>Bacteria</taxon>
        <taxon>Bacillati</taxon>
        <taxon>Bacillota</taxon>
        <taxon>Clostridia</taxon>
        <taxon>Lachnospirales</taxon>
        <taxon>Cellulosilyticaceae</taxon>
        <taxon>Cellulosilyticum</taxon>
    </lineage>
</organism>
<dbReference type="CDD" id="cd04496">
    <property type="entry name" value="SSB_OBF"/>
    <property type="match status" value="1"/>
</dbReference>
<dbReference type="InterPro" id="IPR000424">
    <property type="entry name" value="Primosome_PriB/ssb"/>
</dbReference>
<sequence>MMGHRVENNEVILIGKVISDVKFSHKVYGEGFYSFDLQIPRLSNSYDILPITISERLLPAYGNIQEKTLEIEGQLRSYNQYSEGKNKLILTVFCLEMREVPAGELSKSKNHIYLNGYICKKPIYRTTPFGREITDLHLAVNRAYHKSDYIPCITWGRTARFSEGLEVGDHIEVWGRIQSRTYQKKLETGESITKTAYEISINKLDTVTDGDERKDRQEDEYTESTYYESESVDME</sequence>
<gene>
    <name evidence="4" type="ORF">H9872_07950</name>
</gene>
<reference evidence="4" key="2">
    <citation type="submission" date="2021-04" db="EMBL/GenBank/DDBJ databases">
        <authorList>
            <person name="Gilroy R."/>
        </authorList>
    </citation>
    <scope>NUCLEOTIDE SEQUENCE</scope>
    <source>
        <strain evidence="4">B5-657</strain>
    </source>
</reference>
<keyword evidence="1 2" id="KW-0238">DNA-binding</keyword>
<evidence type="ECO:0000313" key="4">
    <source>
        <dbReference type="EMBL" id="MBU3804674.1"/>
    </source>
</evidence>
<dbReference type="Proteomes" id="UP000824229">
    <property type="component" value="Unassembled WGS sequence"/>
</dbReference>
<dbReference type="SUPFAM" id="SSF50249">
    <property type="entry name" value="Nucleic acid-binding proteins"/>
    <property type="match status" value="1"/>
</dbReference>
<feature type="compositionally biased region" description="Basic and acidic residues" evidence="3">
    <location>
        <begin position="210"/>
        <end position="219"/>
    </location>
</feature>
<dbReference type="Pfam" id="PF00436">
    <property type="entry name" value="SSB"/>
    <property type="match status" value="1"/>
</dbReference>
<reference evidence="4" key="1">
    <citation type="journal article" date="2021" name="PeerJ">
        <title>Extensive microbial diversity within the chicken gut microbiome revealed by metagenomics and culture.</title>
        <authorList>
            <person name="Gilroy R."/>
            <person name="Ravi A."/>
            <person name="Getino M."/>
            <person name="Pursley I."/>
            <person name="Horton D.L."/>
            <person name="Alikhan N.F."/>
            <person name="Baker D."/>
            <person name="Gharbi K."/>
            <person name="Hall N."/>
            <person name="Watson M."/>
            <person name="Adriaenssens E.M."/>
            <person name="Foster-Nyarko E."/>
            <person name="Jarju S."/>
            <person name="Secka A."/>
            <person name="Antonio M."/>
            <person name="Oren A."/>
            <person name="Chaudhuri R.R."/>
            <person name="La Ragione R."/>
            <person name="Hildebrand F."/>
            <person name="Pallen M.J."/>
        </authorList>
    </citation>
    <scope>NUCLEOTIDE SEQUENCE</scope>
    <source>
        <strain evidence="4">B5-657</strain>
    </source>
</reference>
<evidence type="ECO:0000313" key="5">
    <source>
        <dbReference type="Proteomes" id="UP000824229"/>
    </source>
</evidence>
<accession>A0A9E2KD09</accession>
<comment type="caution">
    <text evidence="4">The sequence shown here is derived from an EMBL/GenBank/DDBJ whole genome shotgun (WGS) entry which is preliminary data.</text>
</comment>
<dbReference type="NCBIfam" id="NF004476">
    <property type="entry name" value="PRK05813.1"/>
    <property type="match status" value="1"/>
</dbReference>
<dbReference type="PROSITE" id="PS50935">
    <property type="entry name" value="SSB"/>
    <property type="match status" value="1"/>
</dbReference>
<dbReference type="InterPro" id="IPR012340">
    <property type="entry name" value="NA-bd_OB-fold"/>
</dbReference>
<proteinExistence type="predicted"/>
<evidence type="ECO:0000256" key="1">
    <source>
        <dbReference type="ARBA" id="ARBA00023125"/>
    </source>
</evidence>
<dbReference type="AlphaFoldDB" id="A0A9E2KD09"/>
<dbReference type="Gene3D" id="2.40.50.140">
    <property type="entry name" value="Nucleic acid-binding proteins"/>
    <property type="match status" value="2"/>
</dbReference>
<feature type="region of interest" description="Disordered" evidence="3">
    <location>
        <begin position="207"/>
        <end position="235"/>
    </location>
</feature>
<dbReference type="EMBL" id="JAHLFQ010000184">
    <property type="protein sequence ID" value="MBU3804674.1"/>
    <property type="molecule type" value="Genomic_DNA"/>
</dbReference>
<evidence type="ECO:0000256" key="3">
    <source>
        <dbReference type="SAM" id="MobiDB-lite"/>
    </source>
</evidence>